<dbReference type="Proteomes" id="UP000018700">
    <property type="component" value="Chromosome"/>
</dbReference>
<dbReference type="RefSeq" id="WP_025300377.1">
    <property type="nucleotide sequence ID" value="NZ_CP006745.1"/>
</dbReference>
<dbReference type="Pfam" id="PF04055">
    <property type="entry name" value="Radical_SAM"/>
    <property type="match status" value="1"/>
</dbReference>
<dbReference type="SMART" id="SM00729">
    <property type="entry name" value="Elp3"/>
    <property type="match status" value="1"/>
</dbReference>
<dbReference type="InterPro" id="IPR013848">
    <property type="entry name" value="Methylthiotransferase_N"/>
</dbReference>
<gene>
    <name evidence="10" type="primary">miaB</name>
    <name evidence="10" type="ORF">P856_268</name>
</gene>
<dbReference type="SFLD" id="SFLDG01082">
    <property type="entry name" value="B12-binding_domain_containing"/>
    <property type="match status" value="1"/>
</dbReference>
<dbReference type="PANTHER" id="PTHR11918:SF45">
    <property type="entry name" value="THREONYLCARBAMOYLADENOSINE TRNA METHYLTHIOTRANSFERASE"/>
    <property type="match status" value="1"/>
</dbReference>
<dbReference type="eggNOG" id="COG0621">
    <property type="taxonomic scope" value="Bacteria"/>
</dbReference>
<evidence type="ECO:0000256" key="5">
    <source>
        <dbReference type="ARBA" id="ARBA00022723"/>
    </source>
</evidence>
<organism evidence="10 11">
    <name type="scientific">Candidatus Endolissoclinum faulkneri L5</name>
    <dbReference type="NCBI Taxonomy" id="1401328"/>
    <lineage>
        <taxon>Bacteria</taxon>
        <taxon>Pseudomonadati</taxon>
        <taxon>Pseudomonadota</taxon>
        <taxon>Alphaproteobacteria</taxon>
        <taxon>Rhodospirillales</taxon>
        <taxon>Rhodospirillaceae</taxon>
        <taxon>Candidatus Endolissoclinum</taxon>
    </lineage>
</organism>
<evidence type="ECO:0000256" key="6">
    <source>
        <dbReference type="ARBA" id="ARBA00023004"/>
    </source>
</evidence>
<dbReference type="KEGG" id="efk:P856_268"/>
<keyword evidence="6" id="KW-0408">Iron</keyword>
<dbReference type="InterPro" id="IPR058240">
    <property type="entry name" value="rSAM_sf"/>
</dbReference>
<dbReference type="AlphaFoldDB" id="V9TTK1"/>
<dbReference type="OrthoDB" id="9805215at2"/>
<dbReference type="GO" id="GO:0035598">
    <property type="term" value="F:tRNA (N(6)-L-threonylcarbamoyladenosine(37)-C(2))-methylthiotransferase activity"/>
    <property type="evidence" value="ECO:0007669"/>
    <property type="project" value="TreeGrafter"/>
</dbReference>
<accession>V9TTK1</accession>
<dbReference type="EMBL" id="CP006745">
    <property type="protein sequence ID" value="AHC73497.1"/>
    <property type="molecule type" value="Genomic_DNA"/>
</dbReference>
<sequence>MVCASNRYKTSSYKVKTFGCRLNAHESDLIIKHLQDSGASNTIVINTCAVTAEAERRSRQAIRRIVRENPQTNIVVTGCAAQINQENYAAIPGVTRVVGNEEKLRPETWKVQDTIDTPQVSVDDIMMVRNTANNLVVTSQGRERAIVQVQQGCDHRCTFCVIPFGRGNSRSVPIETVLKQVRSLVAAGYREIVLSGVDITSYGGNLPGNPSLGVMLRRLLAMFPDLPRLRLSSVDPVEIDDDIWRLLENEQRFMPHLHLSLQSGDDMVLKRMKRRHLSKDVVRLVNYARALRPDIAFGADIIAGFPTETDQMHTNTVNMLLDLGLQYVHIFPYSPRPGTPAAYMPRTHDDIRKSRAAELRIIGANNLVRWLDTRVGTIDRVLIESDSMGHGESFAKIKVAGGAVAGEIVKVIVIGRDATTLIGERTVEMVK</sequence>
<feature type="domain" description="Radical SAM core" evidence="9">
    <location>
        <begin position="139"/>
        <end position="369"/>
    </location>
</feature>
<dbReference type="PATRIC" id="fig|1401328.3.peg.257"/>
<evidence type="ECO:0000256" key="3">
    <source>
        <dbReference type="ARBA" id="ARBA00022679"/>
    </source>
</evidence>
<evidence type="ECO:0000256" key="7">
    <source>
        <dbReference type="ARBA" id="ARBA00023014"/>
    </source>
</evidence>
<proteinExistence type="predicted"/>
<dbReference type="Gene3D" id="3.40.50.12160">
    <property type="entry name" value="Methylthiotransferase, N-terminal domain"/>
    <property type="match status" value="1"/>
</dbReference>
<dbReference type="PROSITE" id="PS01278">
    <property type="entry name" value="MTTASE_RADICAL"/>
    <property type="match status" value="1"/>
</dbReference>
<keyword evidence="7" id="KW-0411">Iron-sulfur</keyword>
<evidence type="ECO:0000259" key="9">
    <source>
        <dbReference type="PROSITE" id="PS51918"/>
    </source>
</evidence>
<dbReference type="STRING" id="1401328.P856_268"/>
<comment type="cofactor">
    <cofactor evidence="1">
        <name>[4Fe-4S] cluster</name>
        <dbReference type="ChEBI" id="CHEBI:49883"/>
    </cofactor>
</comment>
<reference evidence="10 11" key="1">
    <citation type="journal article" date="2013" name="PLoS ONE">
        <title>Bacterial endosymbiosis in a chordate host: long-term co-evolution and conservation of secondary metabolism.</title>
        <authorList>
            <person name="Kwan J.C."/>
            <person name="Schmidt E.W."/>
        </authorList>
    </citation>
    <scope>NUCLEOTIDE SEQUENCE [LARGE SCALE GENOMIC DNA]</scope>
    <source>
        <strain evidence="11">faulkneri L5</strain>
    </source>
</reference>
<dbReference type="PROSITE" id="PS51918">
    <property type="entry name" value="RADICAL_SAM"/>
    <property type="match status" value="1"/>
</dbReference>
<keyword evidence="4" id="KW-0949">S-adenosyl-L-methionine</keyword>
<dbReference type="InterPro" id="IPR020612">
    <property type="entry name" value="Methylthiotransferase_CS"/>
</dbReference>
<dbReference type="InterPro" id="IPR006638">
    <property type="entry name" value="Elp3/MiaA/NifB-like_rSAM"/>
</dbReference>
<dbReference type="SUPFAM" id="SSF102114">
    <property type="entry name" value="Radical SAM enzymes"/>
    <property type="match status" value="1"/>
</dbReference>
<evidence type="ECO:0000259" key="8">
    <source>
        <dbReference type="PROSITE" id="PS51449"/>
    </source>
</evidence>
<keyword evidence="5" id="KW-0479">Metal-binding</keyword>
<keyword evidence="3" id="KW-0808">Transferase</keyword>
<name>V9TTK1_9PROT</name>
<dbReference type="HOGENOM" id="CLU_018697_1_1_5"/>
<dbReference type="SFLD" id="SFLDS00029">
    <property type="entry name" value="Radical_SAM"/>
    <property type="match status" value="1"/>
</dbReference>
<dbReference type="GO" id="GO:0051539">
    <property type="term" value="F:4 iron, 4 sulfur cluster binding"/>
    <property type="evidence" value="ECO:0007669"/>
    <property type="project" value="UniProtKB-KW"/>
</dbReference>
<dbReference type="Pfam" id="PF00919">
    <property type="entry name" value="UPF0004"/>
    <property type="match status" value="1"/>
</dbReference>
<evidence type="ECO:0000256" key="4">
    <source>
        <dbReference type="ARBA" id="ARBA00022691"/>
    </source>
</evidence>
<feature type="domain" description="MTTase N-terminal" evidence="8">
    <location>
        <begin position="11"/>
        <end position="114"/>
    </location>
</feature>
<dbReference type="NCBIfam" id="TIGR01579">
    <property type="entry name" value="MiaB-like-C"/>
    <property type="match status" value="1"/>
</dbReference>
<dbReference type="PANTHER" id="PTHR11918">
    <property type="entry name" value="RADICAL SAM PROTEINS"/>
    <property type="match status" value="1"/>
</dbReference>
<evidence type="ECO:0000256" key="1">
    <source>
        <dbReference type="ARBA" id="ARBA00001966"/>
    </source>
</evidence>
<protein>
    <submittedName>
        <fullName evidence="10">MiaB</fullName>
    </submittedName>
</protein>
<evidence type="ECO:0000313" key="10">
    <source>
        <dbReference type="EMBL" id="AHC73497.1"/>
    </source>
</evidence>
<dbReference type="InterPro" id="IPR005839">
    <property type="entry name" value="Methylthiotransferase"/>
</dbReference>
<dbReference type="PROSITE" id="PS51449">
    <property type="entry name" value="MTTASE_N"/>
    <property type="match status" value="1"/>
</dbReference>
<evidence type="ECO:0000256" key="2">
    <source>
        <dbReference type="ARBA" id="ARBA00022485"/>
    </source>
</evidence>
<dbReference type="InterPro" id="IPR007197">
    <property type="entry name" value="rSAM"/>
</dbReference>
<dbReference type="CDD" id="cd01335">
    <property type="entry name" value="Radical_SAM"/>
    <property type="match status" value="1"/>
</dbReference>
<dbReference type="NCBIfam" id="TIGR00089">
    <property type="entry name" value="MiaB/RimO family radical SAM methylthiotransferase"/>
    <property type="match status" value="1"/>
</dbReference>
<keyword evidence="2" id="KW-0004">4Fe-4S</keyword>
<dbReference type="GO" id="GO:0046872">
    <property type="term" value="F:metal ion binding"/>
    <property type="evidence" value="ECO:0007669"/>
    <property type="project" value="UniProtKB-KW"/>
</dbReference>
<evidence type="ECO:0000313" key="11">
    <source>
        <dbReference type="Proteomes" id="UP000018700"/>
    </source>
</evidence>
<dbReference type="InterPro" id="IPR038135">
    <property type="entry name" value="Methylthiotransferase_N_sf"/>
</dbReference>
<dbReference type="InterPro" id="IPR006467">
    <property type="entry name" value="MiaB-like_bact"/>
</dbReference>
<keyword evidence="11" id="KW-1185">Reference proteome</keyword>
<dbReference type="InterPro" id="IPR023404">
    <property type="entry name" value="rSAM_horseshoe"/>
</dbReference>
<dbReference type="Gene3D" id="3.80.30.20">
    <property type="entry name" value="tm_1862 like domain"/>
    <property type="match status" value="1"/>
</dbReference>